<organism evidence="1 2">
    <name type="scientific">Conger conger</name>
    <name type="common">Conger eel</name>
    <name type="synonym">Muraena conger</name>
    <dbReference type="NCBI Taxonomy" id="82655"/>
    <lineage>
        <taxon>Eukaryota</taxon>
        <taxon>Metazoa</taxon>
        <taxon>Chordata</taxon>
        <taxon>Craniata</taxon>
        <taxon>Vertebrata</taxon>
        <taxon>Euteleostomi</taxon>
        <taxon>Actinopterygii</taxon>
        <taxon>Neopterygii</taxon>
        <taxon>Teleostei</taxon>
        <taxon>Anguilliformes</taxon>
        <taxon>Congridae</taxon>
        <taxon>Conger</taxon>
    </lineage>
</organism>
<comment type="caution">
    <text evidence="1">The sequence shown here is derived from an EMBL/GenBank/DDBJ whole genome shotgun (WGS) entry which is preliminary data.</text>
</comment>
<protein>
    <submittedName>
        <fullName evidence="1">Uncharacterized protein</fullName>
    </submittedName>
</protein>
<dbReference type="EMBL" id="JAFJMO010000006">
    <property type="protein sequence ID" value="KAJ8274210.1"/>
    <property type="molecule type" value="Genomic_DNA"/>
</dbReference>
<gene>
    <name evidence="1" type="ORF">COCON_G00088350</name>
</gene>
<dbReference type="Proteomes" id="UP001152803">
    <property type="component" value="Unassembled WGS sequence"/>
</dbReference>
<evidence type="ECO:0000313" key="1">
    <source>
        <dbReference type="EMBL" id="KAJ8274210.1"/>
    </source>
</evidence>
<keyword evidence="2" id="KW-1185">Reference proteome</keyword>
<dbReference type="AlphaFoldDB" id="A0A9Q1DKI3"/>
<sequence>MSSKFMYTQESHAPAKCCRFVTLGLMATSRVSERLHGNGSKETSVYEAKKTPWGKAHLGAPRSHGNGSCHVSAAKWQPGYRLRVVLNPLRG</sequence>
<evidence type="ECO:0000313" key="2">
    <source>
        <dbReference type="Proteomes" id="UP001152803"/>
    </source>
</evidence>
<accession>A0A9Q1DKI3</accession>
<name>A0A9Q1DKI3_CONCO</name>
<proteinExistence type="predicted"/>
<reference evidence="1" key="1">
    <citation type="journal article" date="2023" name="Science">
        <title>Genome structures resolve the early diversification of teleost fishes.</title>
        <authorList>
            <person name="Parey E."/>
            <person name="Louis A."/>
            <person name="Montfort J."/>
            <person name="Bouchez O."/>
            <person name="Roques C."/>
            <person name="Iampietro C."/>
            <person name="Lluch J."/>
            <person name="Castinel A."/>
            <person name="Donnadieu C."/>
            <person name="Desvignes T."/>
            <person name="Floi Bucao C."/>
            <person name="Jouanno E."/>
            <person name="Wen M."/>
            <person name="Mejri S."/>
            <person name="Dirks R."/>
            <person name="Jansen H."/>
            <person name="Henkel C."/>
            <person name="Chen W.J."/>
            <person name="Zahm M."/>
            <person name="Cabau C."/>
            <person name="Klopp C."/>
            <person name="Thompson A.W."/>
            <person name="Robinson-Rechavi M."/>
            <person name="Braasch I."/>
            <person name="Lecointre G."/>
            <person name="Bobe J."/>
            <person name="Postlethwait J.H."/>
            <person name="Berthelot C."/>
            <person name="Roest Crollius H."/>
            <person name="Guiguen Y."/>
        </authorList>
    </citation>
    <scope>NUCLEOTIDE SEQUENCE</scope>
    <source>
        <strain evidence="1">Concon-B</strain>
    </source>
</reference>